<dbReference type="InParanoid" id="K3XU21"/>
<dbReference type="EMBL" id="AGNK02002815">
    <property type="status" value="NOT_ANNOTATED_CDS"/>
    <property type="molecule type" value="Genomic_DNA"/>
</dbReference>
<evidence type="ECO:0000313" key="2">
    <source>
        <dbReference type="Proteomes" id="UP000004995"/>
    </source>
</evidence>
<sequence>MKDIESTFIKQKLVTRIFRNIIVCELSRHSLENRK</sequence>
<keyword evidence="2" id="KW-1185">Reference proteome</keyword>
<name>K3XU21_SETIT</name>
<dbReference type="Proteomes" id="UP000004995">
    <property type="component" value="Unassembled WGS sequence"/>
</dbReference>
<dbReference type="EnsemblPlants" id="KQL04054">
    <property type="protein sequence ID" value="KQL04054"/>
    <property type="gene ID" value="SETIT_005428mg"/>
</dbReference>
<protein>
    <submittedName>
        <fullName evidence="1">Uncharacterized protein</fullName>
    </submittedName>
</protein>
<evidence type="ECO:0000313" key="1">
    <source>
        <dbReference type="EnsemblPlants" id="KQL04054"/>
    </source>
</evidence>
<accession>K3XU21</accession>
<dbReference type="HOGENOM" id="CLU_3369353_0_0_1"/>
<reference evidence="2" key="1">
    <citation type="journal article" date="2012" name="Nat. Biotechnol.">
        <title>Reference genome sequence of the model plant Setaria.</title>
        <authorList>
            <person name="Bennetzen J.L."/>
            <person name="Schmutz J."/>
            <person name="Wang H."/>
            <person name="Percifield R."/>
            <person name="Hawkins J."/>
            <person name="Pontaroli A.C."/>
            <person name="Estep M."/>
            <person name="Feng L."/>
            <person name="Vaughn J.N."/>
            <person name="Grimwood J."/>
            <person name="Jenkins J."/>
            <person name="Barry K."/>
            <person name="Lindquist E."/>
            <person name="Hellsten U."/>
            <person name="Deshpande S."/>
            <person name="Wang X."/>
            <person name="Wu X."/>
            <person name="Mitros T."/>
            <person name="Triplett J."/>
            <person name="Yang X."/>
            <person name="Ye C.Y."/>
            <person name="Mauro-Herrera M."/>
            <person name="Wang L."/>
            <person name="Li P."/>
            <person name="Sharma M."/>
            <person name="Sharma R."/>
            <person name="Ronald P.C."/>
            <person name="Panaud O."/>
            <person name="Kellogg E.A."/>
            <person name="Brutnell T.P."/>
            <person name="Doust A.N."/>
            <person name="Tuskan G.A."/>
            <person name="Rokhsar D."/>
            <person name="Devos K.M."/>
        </authorList>
    </citation>
    <scope>NUCLEOTIDE SEQUENCE [LARGE SCALE GENOMIC DNA]</scope>
    <source>
        <strain evidence="2">cv. Yugu1</strain>
    </source>
</reference>
<proteinExistence type="predicted"/>
<dbReference type="AlphaFoldDB" id="K3XU21"/>
<dbReference type="Gramene" id="KQL04054">
    <property type="protein sequence ID" value="KQL04054"/>
    <property type="gene ID" value="SETIT_005428mg"/>
</dbReference>
<organism evidence="1 2">
    <name type="scientific">Setaria italica</name>
    <name type="common">Foxtail millet</name>
    <name type="synonym">Panicum italicum</name>
    <dbReference type="NCBI Taxonomy" id="4555"/>
    <lineage>
        <taxon>Eukaryota</taxon>
        <taxon>Viridiplantae</taxon>
        <taxon>Streptophyta</taxon>
        <taxon>Embryophyta</taxon>
        <taxon>Tracheophyta</taxon>
        <taxon>Spermatophyta</taxon>
        <taxon>Magnoliopsida</taxon>
        <taxon>Liliopsida</taxon>
        <taxon>Poales</taxon>
        <taxon>Poaceae</taxon>
        <taxon>PACMAD clade</taxon>
        <taxon>Panicoideae</taxon>
        <taxon>Panicodae</taxon>
        <taxon>Paniceae</taxon>
        <taxon>Cenchrinae</taxon>
        <taxon>Setaria</taxon>
    </lineage>
</organism>
<reference evidence="1" key="2">
    <citation type="submission" date="2018-08" db="UniProtKB">
        <authorList>
            <consortium name="EnsemblPlants"/>
        </authorList>
    </citation>
    <scope>IDENTIFICATION</scope>
    <source>
        <strain evidence="1">Yugu1</strain>
    </source>
</reference>